<sequence>MTFSTHSGIKPLQLCSYLDTPNWSVSVKRDLKDHVDDESDQEDWLHPFDRLGAKLDHSRASIHNAWSKMQPKKVLSRTIKSLKQLPKKVRMYSILHTIRSGKLDVRRTDEPGALFSNDFLRFVLRRHHRTMRGNPDDAMIHFLRMYLPEVEVAILISRAKLFEGNALHIENELFRQWATYKVSAKKLREAFMEDSSWQVGDEVYGRGITDAYRKNRVLLNTPHFLLNTPHTPHPFYTTM</sequence>
<dbReference type="HOGENOM" id="CLU_1163026_0_0_1"/>
<name>M4BPX7_HYAAE</name>
<keyword evidence="2" id="KW-1185">Reference proteome</keyword>
<dbReference type="EMBL" id="JH598533">
    <property type="status" value="NOT_ANNOTATED_CDS"/>
    <property type="molecule type" value="Genomic_DNA"/>
</dbReference>
<dbReference type="EnsemblProtists" id="HpaT808466">
    <property type="protein sequence ID" value="HpaP808466"/>
    <property type="gene ID" value="HpaG808466"/>
</dbReference>
<organism evidence="1 2">
    <name type="scientific">Hyaloperonospora arabidopsidis (strain Emoy2)</name>
    <name type="common">Downy mildew agent</name>
    <name type="synonym">Peronospora arabidopsidis</name>
    <dbReference type="NCBI Taxonomy" id="559515"/>
    <lineage>
        <taxon>Eukaryota</taxon>
        <taxon>Sar</taxon>
        <taxon>Stramenopiles</taxon>
        <taxon>Oomycota</taxon>
        <taxon>Peronosporomycetes</taxon>
        <taxon>Peronosporales</taxon>
        <taxon>Peronosporaceae</taxon>
        <taxon>Hyaloperonospora</taxon>
    </lineage>
</organism>
<reference evidence="2" key="1">
    <citation type="journal article" date="2010" name="Science">
        <title>Signatures of adaptation to obligate biotrophy in the Hyaloperonospora arabidopsidis genome.</title>
        <authorList>
            <person name="Baxter L."/>
            <person name="Tripathy S."/>
            <person name="Ishaque N."/>
            <person name="Boot N."/>
            <person name="Cabral A."/>
            <person name="Kemen E."/>
            <person name="Thines M."/>
            <person name="Ah-Fong A."/>
            <person name="Anderson R."/>
            <person name="Badejoko W."/>
            <person name="Bittner-Eddy P."/>
            <person name="Boore J.L."/>
            <person name="Chibucos M.C."/>
            <person name="Coates M."/>
            <person name="Dehal P."/>
            <person name="Delehaunty K."/>
            <person name="Dong S."/>
            <person name="Downton P."/>
            <person name="Dumas B."/>
            <person name="Fabro G."/>
            <person name="Fronick C."/>
            <person name="Fuerstenberg S.I."/>
            <person name="Fulton L."/>
            <person name="Gaulin E."/>
            <person name="Govers F."/>
            <person name="Hughes L."/>
            <person name="Humphray S."/>
            <person name="Jiang R.H."/>
            <person name="Judelson H."/>
            <person name="Kamoun S."/>
            <person name="Kyung K."/>
            <person name="Meijer H."/>
            <person name="Minx P."/>
            <person name="Morris P."/>
            <person name="Nelson J."/>
            <person name="Phuntumart V."/>
            <person name="Qutob D."/>
            <person name="Rehmany A."/>
            <person name="Rougon-Cardoso A."/>
            <person name="Ryden P."/>
            <person name="Torto-Alalibo T."/>
            <person name="Studholme D."/>
            <person name="Wang Y."/>
            <person name="Win J."/>
            <person name="Wood J."/>
            <person name="Clifton S.W."/>
            <person name="Rogers J."/>
            <person name="Van den Ackerveken G."/>
            <person name="Jones J.D."/>
            <person name="McDowell J.M."/>
            <person name="Beynon J."/>
            <person name="Tyler B.M."/>
        </authorList>
    </citation>
    <scope>NUCLEOTIDE SEQUENCE [LARGE SCALE GENOMIC DNA]</scope>
    <source>
        <strain evidence="2">Emoy2</strain>
    </source>
</reference>
<dbReference type="Proteomes" id="UP000011713">
    <property type="component" value="Unassembled WGS sequence"/>
</dbReference>
<evidence type="ECO:0000313" key="1">
    <source>
        <dbReference type="EnsemblProtists" id="HpaP808466"/>
    </source>
</evidence>
<accession>M4BPX7</accession>
<evidence type="ECO:0008006" key="3">
    <source>
        <dbReference type="Google" id="ProtNLM"/>
    </source>
</evidence>
<proteinExistence type="predicted"/>
<protein>
    <recommendedName>
        <fullName evidence="3">RxLR effector candidate protein</fullName>
    </recommendedName>
</protein>
<dbReference type="VEuPathDB" id="FungiDB:HpaG808466"/>
<reference evidence="1" key="2">
    <citation type="submission" date="2015-06" db="UniProtKB">
        <authorList>
            <consortium name="EnsemblProtists"/>
        </authorList>
    </citation>
    <scope>IDENTIFICATION</scope>
    <source>
        <strain evidence="1">Emoy2</strain>
    </source>
</reference>
<evidence type="ECO:0000313" key="2">
    <source>
        <dbReference type="Proteomes" id="UP000011713"/>
    </source>
</evidence>
<dbReference type="AlphaFoldDB" id="M4BPX7"/>
<dbReference type="InParanoid" id="M4BPX7"/>